<feature type="compositionally biased region" description="Basic and acidic residues" evidence="1">
    <location>
        <begin position="25"/>
        <end position="35"/>
    </location>
</feature>
<reference evidence="2" key="1">
    <citation type="submission" date="2021-03" db="EMBL/GenBank/DDBJ databases">
        <title>Comparative genomics and phylogenomic investigation of the class Geoglossomycetes provide insights into ecological specialization and systematics.</title>
        <authorList>
            <person name="Melie T."/>
            <person name="Pirro S."/>
            <person name="Miller A.N."/>
            <person name="Quandt A."/>
        </authorList>
    </citation>
    <scope>NUCLEOTIDE SEQUENCE</scope>
    <source>
        <strain evidence="2">CAQ_001_2017</strain>
    </source>
</reference>
<sequence>MAEEEEEIGSDMEEVEMADGQVVRQKSEKAGEDIASRVRNDDRFMKLNKKHQKHFKAFLNRTYMDALPDKDADESKIKDIVDFKKAERGARWALIPDDNGKIIKLGNRVYREIGTGRLYKRKSRTNSEDESFIVKEIIHKEALDT</sequence>
<dbReference type="AlphaFoldDB" id="A0A9P8RSZ7"/>
<feature type="region of interest" description="Disordered" evidence="1">
    <location>
        <begin position="1"/>
        <end position="35"/>
    </location>
</feature>
<accession>A0A9P8RSZ7</accession>
<evidence type="ECO:0000313" key="3">
    <source>
        <dbReference type="Proteomes" id="UP000750711"/>
    </source>
</evidence>
<organism evidence="2 3">
    <name type="scientific">Trichoglossum hirsutum</name>
    <dbReference type="NCBI Taxonomy" id="265104"/>
    <lineage>
        <taxon>Eukaryota</taxon>
        <taxon>Fungi</taxon>
        <taxon>Dikarya</taxon>
        <taxon>Ascomycota</taxon>
        <taxon>Pezizomycotina</taxon>
        <taxon>Geoglossomycetes</taxon>
        <taxon>Geoglossales</taxon>
        <taxon>Geoglossaceae</taxon>
        <taxon>Trichoglossum</taxon>
    </lineage>
</organism>
<name>A0A9P8RSZ7_9PEZI</name>
<proteinExistence type="predicted"/>
<dbReference type="Proteomes" id="UP000750711">
    <property type="component" value="Unassembled WGS sequence"/>
</dbReference>
<evidence type="ECO:0000313" key="2">
    <source>
        <dbReference type="EMBL" id="KAH0565097.1"/>
    </source>
</evidence>
<keyword evidence="3" id="KW-1185">Reference proteome</keyword>
<gene>
    <name evidence="2" type="ORF">GP486_001515</name>
</gene>
<evidence type="ECO:0000256" key="1">
    <source>
        <dbReference type="SAM" id="MobiDB-lite"/>
    </source>
</evidence>
<comment type="caution">
    <text evidence="2">The sequence shown here is derived from an EMBL/GenBank/DDBJ whole genome shotgun (WGS) entry which is preliminary data.</text>
</comment>
<feature type="compositionally biased region" description="Acidic residues" evidence="1">
    <location>
        <begin position="1"/>
        <end position="17"/>
    </location>
</feature>
<dbReference type="EMBL" id="JAGHQM010000137">
    <property type="protein sequence ID" value="KAH0565097.1"/>
    <property type="molecule type" value="Genomic_DNA"/>
</dbReference>
<protein>
    <submittedName>
        <fullName evidence="2">Uncharacterized protein</fullName>
    </submittedName>
</protein>